<dbReference type="InterPro" id="IPR040676">
    <property type="entry name" value="DUF5641"/>
</dbReference>
<dbReference type="STRING" id="199890.A0A182NZW6"/>
<sequence>KELINSIPEDRVQQRPIYLSIDEKESSVEKILGVQWDTVADSFGYKIKIEDIASNILNNKKPTKREVLCAVMRTYDPLGLISYITIHGRILMQAIHVATNDWDSEISDALNKQWKEWIAMIKGAKDLQIPRSLVINNQGPMELHTFVDASDQAFAACVYIRSCFKGCYVVSLIAGKARVAPIKSLSIPRLELQAALLGTRLTETVRNELRLKIDKVTFWSDSQTVLAWINSPHRKYHSFVAHRISEILEVSSANQWRWVPSKENPADIATKPMNDSRLWFNGPDFLVEKENTWPKKEKIAETDEEKRFVTLHQLGEFLPEYNYSSWSKLLKHTVYLKKFVDFLKNRDEFSKTIESCDVDTARRSLLRKAQLDEFYNEYLALKEGREISKQSSLKKLMPFLDEYGLMRSRSRLENITAIPESFECAPPETSETHPIDRKQWKLVQHNSKIYWDRWKKEYLPTLIRRNKWTSKIEPLKEGDIVIITDDNGIPGKWLKGRIVKVYLAKDHQVRFVDL</sequence>
<evidence type="ECO:0000313" key="3">
    <source>
        <dbReference type="Proteomes" id="UP000075885"/>
    </source>
</evidence>
<dbReference type="PANTHER" id="PTHR47331:SF6">
    <property type="entry name" value="DOUBLECORTIN DOMAIN-CONTAINING PROTEIN"/>
    <property type="match status" value="1"/>
</dbReference>
<dbReference type="PANTHER" id="PTHR47331">
    <property type="entry name" value="PHD-TYPE DOMAIN-CONTAINING PROTEIN"/>
    <property type="match status" value="1"/>
</dbReference>
<proteinExistence type="predicted"/>
<dbReference type="AlphaFoldDB" id="A0A182NZW6"/>
<dbReference type="EnsemblMetazoa" id="AEPI000197-RA">
    <property type="protein sequence ID" value="AEPI000197-PA"/>
    <property type="gene ID" value="AEPI000197"/>
</dbReference>
<evidence type="ECO:0000259" key="1">
    <source>
        <dbReference type="Pfam" id="PF18701"/>
    </source>
</evidence>
<dbReference type="Gene3D" id="3.30.420.10">
    <property type="entry name" value="Ribonuclease H-like superfamily/Ribonuclease H"/>
    <property type="match status" value="1"/>
</dbReference>
<protein>
    <recommendedName>
        <fullName evidence="1">DUF5641 domain-containing protein</fullName>
    </recommendedName>
</protein>
<organism evidence="2 3">
    <name type="scientific">Anopheles epiroticus</name>
    <dbReference type="NCBI Taxonomy" id="199890"/>
    <lineage>
        <taxon>Eukaryota</taxon>
        <taxon>Metazoa</taxon>
        <taxon>Ecdysozoa</taxon>
        <taxon>Arthropoda</taxon>
        <taxon>Hexapoda</taxon>
        <taxon>Insecta</taxon>
        <taxon>Pterygota</taxon>
        <taxon>Neoptera</taxon>
        <taxon>Endopterygota</taxon>
        <taxon>Diptera</taxon>
        <taxon>Nematocera</taxon>
        <taxon>Culicoidea</taxon>
        <taxon>Culicidae</taxon>
        <taxon>Anophelinae</taxon>
        <taxon>Anopheles</taxon>
    </lineage>
</organism>
<reference evidence="3" key="1">
    <citation type="submission" date="2013-03" db="EMBL/GenBank/DDBJ databases">
        <title>The Genome Sequence of Anopheles epiroticus epiroticus2.</title>
        <authorList>
            <consortium name="The Broad Institute Genomics Platform"/>
            <person name="Neafsey D.E."/>
            <person name="Howell P."/>
            <person name="Walker B."/>
            <person name="Young S.K."/>
            <person name="Zeng Q."/>
            <person name="Gargeya S."/>
            <person name="Fitzgerald M."/>
            <person name="Haas B."/>
            <person name="Abouelleil A."/>
            <person name="Allen A.W."/>
            <person name="Alvarado L."/>
            <person name="Arachchi H.M."/>
            <person name="Berlin A.M."/>
            <person name="Chapman S.B."/>
            <person name="Gainer-Dewar J."/>
            <person name="Goldberg J."/>
            <person name="Griggs A."/>
            <person name="Gujja S."/>
            <person name="Hansen M."/>
            <person name="Howarth C."/>
            <person name="Imamovic A."/>
            <person name="Ireland A."/>
            <person name="Larimer J."/>
            <person name="McCowan C."/>
            <person name="Murphy C."/>
            <person name="Pearson M."/>
            <person name="Poon T.W."/>
            <person name="Priest M."/>
            <person name="Roberts A."/>
            <person name="Saif S."/>
            <person name="Shea T."/>
            <person name="Sisk P."/>
            <person name="Sykes S."/>
            <person name="Wortman J."/>
            <person name="Nusbaum C."/>
            <person name="Birren B."/>
        </authorList>
    </citation>
    <scope>NUCLEOTIDE SEQUENCE [LARGE SCALE GENOMIC DNA]</scope>
    <source>
        <strain evidence="3">Epiroticus2</strain>
    </source>
</reference>
<dbReference type="Pfam" id="PF18701">
    <property type="entry name" value="DUF5641"/>
    <property type="match status" value="1"/>
</dbReference>
<name>A0A182NZW6_9DIPT</name>
<keyword evidence="3" id="KW-1185">Reference proteome</keyword>
<evidence type="ECO:0000313" key="2">
    <source>
        <dbReference type="EnsemblMetazoa" id="AEPI000197-PA"/>
    </source>
</evidence>
<accession>A0A182NZW6</accession>
<dbReference type="GO" id="GO:0003676">
    <property type="term" value="F:nucleic acid binding"/>
    <property type="evidence" value="ECO:0007669"/>
    <property type="project" value="InterPro"/>
</dbReference>
<dbReference type="VEuPathDB" id="VectorBase:AEPI000197"/>
<dbReference type="InterPro" id="IPR036397">
    <property type="entry name" value="RNaseH_sf"/>
</dbReference>
<reference evidence="2" key="2">
    <citation type="submission" date="2020-05" db="UniProtKB">
        <authorList>
            <consortium name="EnsemblMetazoa"/>
        </authorList>
    </citation>
    <scope>IDENTIFICATION</scope>
    <source>
        <strain evidence="2">Epiroticus2</strain>
    </source>
</reference>
<dbReference type="Proteomes" id="UP000075885">
    <property type="component" value="Unassembled WGS sequence"/>
</dbReference>
<dbReference type="InterPro" id="IPR008042">
    <property type="entry name" value="Retrotrans_Pao"/>
</dbReference>
<dbReference type="Pfam" id="PF05380">
    <property type="entry name" value="Peptidase_A17"/>
    <property type="match status" value="1"/>
</dbReference>
<feature type="domain" description="DUF5641" evidence="1">
    <location>
        <begin position="438"/>
        <end position="513"/>
    </location>
</feature>